<accession>A0A0K2TK91</accession>
<proteinExistence type="predicted"/>
<protein>
    <submittedName>
        <fullName evidence="1">Uncharacterized protein</fullName>
    </submittedName>
</protein>
<evidence type="ECO:0000313" key="1">
    <source>
        <dbReference type="EMBL" id="CDW25921.1"/>
    </source>
</evidence>
<dbReference type="AlphaFoldDB" id="A0A0K2TK91"/>
<dbReference type="EMBL" id="HACA01008560">
    <property type="protein sequence ID" value="CDW25921.1"/>
    <property type="molecule type" value="Transcribed_RNA"/>
</dbReference>
<organism evidence="1">
    <name type="scientific">Lepeophtheirus salmonis</name>
    <name type="common">Salmon louse</name>
    <name type="synonym">Caligus salmonis</name>
    <dbReference type="NCBI Taxonomy" id="72036"/>
    <lineage>
        <taxon>Eukaryota</taxon>
        <taxon>Metazoa</taxon>
        <taxon>Ecdysozoa</taxon>
        <taxon>Arthropoda</taxon>
        <taxon>Crustacea</taxon>
        <taxon>Multicrustacea</taxon>
        <taxon>Hexanauplia</taxon>
        <taxon>Copepoda</taxon>
        <taxon>Siphonostomatoida</taxon>
        <taxon>Caligidae</taxon>
        <taxon>Lepeophtheirus</taxon>
    </lineage>
</organism>
<feature type="non-terminal residue" evidence="1">
    <location>
        <position position="39"/>
    </location>
</feature>
<sequence length="39" mass="4705">MTIKVQIMLFAFNVVSIKKKRVKCLKNTEKMWFSICKLR</sequence>
<reference evidence="1" key="1">
    <citation type="submission" date="2014-05" db="EMBL/GenBank/DDBJ databases">
        <authorList>
            <person name="Chronopoulou M."/>
        </authorList>
    </citation>
    <scope>NUCLEOTIDE SEQUENCE</scope>
    <source>
        <tissue evidence="1">Whole organism</tissue>
    </source>
</reference>
<name>A0A0K2TK91_LEPSM</name>